<evidence type="ECO:0000256" key="1">
    <source>
        <dbReference type="ARBA" id="ARBA00001946"/>
    </source>
</evidence>
<sequence>MGKKWIKIGVVKTGIEPHPIQFQILRYLVFHPKARFSELNALKVPTDQFTFHLKTLVDGGLVTKTEEGKYDLTIVGKEFGNRLDTDGVGVEKLAKVTTLIVCIKKGKYLVQQRLKQPYFGYYGFFGGKIKYGDTPLQTAKRELEDETGLMAKKMTLVSLKHKMDYSETGKLLEDKYFFIFRAEGIKGKLIEEFEGGRNLWLTKTEILKIPNLFDGVDTILASIGKKQFSYIEKKYKVRGF</sequence>
<evidence type="ECO:0000259" key="6">
    <source>
        <dbReference type="PROSITE" id="PS51462"/>
    </source>
</evidence>
<keyword evidence="4" id="KW-0378">Hydrolase</keyword>
<proteinExistence type="inferred from homology"/>
<dbReference type="Pfam" id="PF00293">
    <property type="entry name" value="NUDIX"/>
    <property type="match status" value="1"/>
</dbReference>
<evidence type="ECO:0000256" key="3">
    <source>
        <dbReference type="ARBA" id="ARBA00022723"/>
    </source>
</evidence>
<keyword evidence="5" id="KW-0460">Magnesium</keyword>
<evidence type="ECO:0000256" key="4">
    <source>
        <dbReference type="ARBA" id="ARBA00022801"/>
    </source>
</evidence>
<comment type="similarity">
    <text evidence="2">Belongs to the Nudix hydrolase family.</text>
</comment>
<accession>A0A2M7ASI3</accession>
<dbReference type="PANTHER" id="PTHR43758">
    <property type="entry name" value="7,8-DIHYDRO-8-OXOGUANINE TRIPHOSPHATASE"/>
    <property type="match status" value="1"/>
</dbReference>
<name>A0A2M7ASI3_9BACT</name>
<reference evidence="8" key="1">
    <citation type="submission" date="2017-09" db="EMBL/GenBank/DDBJ databases">
        <title>Depth-based differentiation of microbial function through sediment-hosted aquifers and enrichment of novel symbionts in the deep terrestrial subsurface.</title>
        <authorList>
            <person name="Probst A.J."/>
            <person name="Ladd B."/>
            <person name="Jarett J.K."/>
            <person name="Geller-Mcgrath D.E."/>
            <person name="Sieber C.M.K."/>
            <person name="Emerson J.B."/>
            <person name="Anantharaman K."/>
            <person name="Thomas B.C."/>
            <person name="Malmstrom R."/>
            <person name="Stieglmeier M."/>
            <person name="Klingl A."/>
            <person name="Woyke T."/>
            <person name="Ryan C.M."/>
            <person name="Banfield J.F."/>
        </authorList>
    </citation>
    <scope>NUCLEOTIDE SEQUENCE [LARGE SCALE GENOMIC DNA]</scope>
</reference>
<dbReference type="GO" id="GO:0046872">
    <property type="term" value="F:metal ion binding"/>
    <property type="evidence" value="ECO:0007669"/>
    <property type="project" value="UniProtKB-KW"/>
</dbReference>
<evidence type="ECO:0000256" key="2">
    <source>
        <dbReference type="ARBA" id="ARBA00005582"/>
    </source>
</evidence>
<dbReference type="EMBL" id="PEWA01000018">
    <property type="protein sequence ID" value="PIU73578.1"/>
    <property type="molecule type" value="Genomic_DNA"/>
</dbReference>
<dbReference type="SUPFAM" id="SSF46785">
    <property type="entry name" value="Winged helix' DNA-binding domain"/>
    <property type="match status" value="1"/>
</dbReference>
<dbReference type="InterPro" id="IPR015797">
    <property type="entry name" value="NUDIX_hydrolase-like_dom_sf"/>
</dbReference>
<dbReference type="PROSITE" id="PS51462">
    <property type="entry name" value="NUDIX"/>
    <property type="match status" value="1"/>
</dbReference>
<evidence type="ECO:0000313" key="8">
    <source>
        <dbReference type="Proteomes" id="UP000231407"/>
    </source>
</evidence>
<protein>
    <recommendedName>
        <fullName evidence="6">Nudix hydrolase domain-containing protein</fullName>
    </recommendedName>
</protein>
<feature type="domain" description="Nudix hydrolase" evidence="6">
    <location>
        <begin position="92"/>
        <end position="223"/>
    </location>
</feature>
<comment type="cofactor">
    <cofactor evidence="1">
        <name>Mg(2+)</name>
        <dbReference type="ChEBI" id="CHEBI:18420"/>
    </cofactor>
</comment>
<evidence type="ECO:0000313" key="7">
    <source>
        <dbReference type="EMBL" id="PIU73578.1"/>
    </source>
</evidence>
<dbReference type="SUPFAM" id="SSF55811">
    <property type="entry name" value="Nudix"/>
    <property type="match status" value="1"/>
</dbReference>
<evidence type="ECO:0000256" key="5">
    <source>
        <dbReference type="ARBA" id="ARBA00022842"/>
    </source>
</evidence>
<dbReference type="Gene3D" id="3.90.79.10">
    <property type="entry name" value="Nucleoside Triphosphate Pyrophosphohydrolase"/>
    <property type="match status" value="1"/>
</dbReference>
<keyword evidence="3" id="KW-0479">Metal-binding</keyword>
<dbReference type="InterPro" id="IPR036388">
    <property type="entry name" value="WH-like_DNA-bd_sf"/>
</dbReference>
<comment type="caution">
    <text evidence="7">The sequence shown here is derived from an EMBL/GenBank/DDBJ whole genome shotgun (WGS) entry which is preliminary data.</text>
</comment>
<dbReference type="AlphaFoldDB" id="A0A2M7ASI3"/>
<dbReference type="InterPro" id="IPR000086">
    <property type="entry name" value="NUDIX_hydrolase_dom"/>
</dbReference>
<organism evidence="7 8">
    <name type="scientific">Candidatus Shapirobacteria bacterium CG06_land_8_20_14_3_00_40_12</name>
    <dbReference type="NCBI Taxonomy" id="1974881"/>
    <lineage>
        <taxon>Bacteria</taxon>
        <taxon>Candidatus Shapironibacteriota</taxon>
    </lineage>
</organism>
<dbReference type="Proteomes" id="UP000231407">
    <property type="component" value="Unassembled WGS sequence"/>
</dbReference>
<dbReference type="InterPro" id="IPR036390">
    <property type="entry name" value="WH_DNA-bd_sf"/>
</dbReference>
<gene>
    <name evidence="7" type="ORF">COS78_01535</name>
</gene>
<dbReference type="GO" id="GO:0016818">
    <property type="term" value="F:hydrolase activity, acting on acid anhydrides, in phosphorus-containing anhydrides"/>
    <property type="evidence" value="ECO:0007669"/>
    <property type="project" value="TreeGrafter"/>
</dbReference>
<dbReference type="Gene3D" id="1.10.10.10">
    <property type="entry name" value="Winged helix-like DNA-binding domain superfamily/Winged helix DNA-binding domain"/>
    <property type="match status" value="1"/>
</dbReference>
<dbReference type="PANTHER" id="PTHR43758:SF8">
    <property type="entry name" value="8-OXO-DGTP DIPHOSPHATASE YTKD-RELATED"/>
    <property type="match status" value="1"/>
</dbReference>